<organism evidence="1">
    <name type="scientific">uncultured Thermomicrobiales bacterium</name>
    <dbReference type="NCBI Taxonomy" id="1645740"/>
    <lineage>
        <taxon>Bacteria</taxon>
        <taxon>Pseudomonadati</taxon>
        <taxon>Thermomicrobiota</taxon>
        <taxon>Thermomicrobia</taxon>
        <taxon>Thermomicrobiales</taxon>
        <taxon>environmental samples</taxon>
    </lineage>
</organism>
<dbReference type="PANTHER" id="PTHR40616:SF1">
    <property type="entry name" value="LINALOOL DEHYDRATASE_ISOMERASE DOMAIN-CONTAINING PROTEIN"/>
    <property type="match status" value="1"/>
</dbReference>
<feature type="non-terminal residue" evidence="1">
    <location>
        <position position="1"/>
    </location>
</feature>
<sequence>DPLAERDSGYSPERRMLGVEWHGPGYHTRVPNGTWAHPTRESLAYALDLLRTGKGWQVERAAAIVRQVLTLQDTDPLSPTYGIWPWLLEEPLAAMAPPDWNWADFCGALLAEMLAVGGDALPGDLAAGMRASLGHAAWSIFRRNVRLGYTNIAIMGAGVALAAGTLLAEPRLAEYGRCRLRAIVEYTAEQGGFAEYNSPTYTLVALRECERIVRLVDDPAARAGAEWLRREAWRTIAEHYHPGTGQWAGPHSRTYGDRLDAGSARALSAATGVAIPTGADTPPARRGGAGLDLPCSPEFVARFRALPADPTVVRRRFIRRDSDDTSTWGTTWLTGDACLGTVNADNLWTQRRPLLGYWRGDAGATAELRLRFLHDGDDFASAFVRNAQEGERVLSAVGLLTNMGDTHHTLDRPTGGRFEAADFRLRYELSGAGVATAQLAADRFALSAGGWRAIVHAVPGRFGPRPVEWQLGAGDDRIWLDAVCYRGPRRPFDPAELGEVALAAGLELLPAGQPPAAVPPRIGPPNDGVADISWPIGAGLRIVAPLVAQPYPR</sequence>
<name>A0A6J4VUA4_9BACT</name>
<dbReference type="PANTHER" id="PTHR40616">
    <property type="entry name" value="LINALOOL DEHYDRATASE_ISOMERASE DOMAIN-CONTAINING PROTEIN"/>
    <property type="match status" value="1"/>
</dbReference>
<gene>
    <name evidence="1" type="ORF">AVDCRST_MAG88-3889</name>
</gene>
<proteinExistence type="predicted"/>
<accession>A0A6J4VUA4</accession>
<evidence type="ECO:0008006" key="2">
    <source>
        <dbReference type="Google" id="ProtNLM"/>
    </source>
</evidence>
<dbReference type="AlphaFoldDB" id="A0A6J4VUA4"/>
<reference evidence="1" key="1">
    <citation type="submission" date="2020-02" db="EMBL/GenBank/DDBJ databases">
        <authorList>
            <person name="Meier V. D."/>
        </authorList>
    </citation>
    <scope>NUCLEOTIDE SEQUENCE</scope>
    <source>
        <strain evidence="1">AVDCRST_MAG88</strain>
    </source>
</reference>
<protein>
    <recommendedName>
        <fullName evidence="2">Heparinase</fullName>
    </recommendedName>
</protein>
<dbReference type="EMBL" id="CADCWM010000955">
    <property type="protein sequence ID" value="CAA9585598.1"/>
    <property type="molecule type" value="Genomic_DNA"/>
</dbReference>
<evidence type="ECO:0000313" key="1">
    <source>
        <dbReference type="EMBL" id="CAA9585598.1"/>
    </source>
</evidence>